<protein>
    <submittedName>
        <fullName evidence="4">Uncharacterized protein</fullName>
    </submittedName>
</protein>
<dbReference type="GO" id="GO:0010997">
    <property type="term" value="F:anaphase-promoting complex binding"/>
    <property type="evidence" value="ECO:0007669"/>
    <property type="project" value="InterPro"/>
</dbReference>
<evidence type="ECO:0000256" key="1">
    <source>
        <dbReference type="ARBA" id="ARBA00022574"/>
    </source>
</evidence>
<dbReference type="eggNOG" id="KOG0305">
    <property type="taxonomic scope" value="Eukaryota"/>
</dbReference>
<dbReference type="AlphaFoldDB" id="A0A0D3D5M9"/>
<dbReference type="InterPro" id="IPR020472">
    <property type="entry name" value="WD40_PAC1"/>
</dbReference>
<dbReference type="PROSITE" id="PS50294">
    <property type="entry name" value="WD_REPEATS_REGION"/>
    <property type="match status" value="1"/>
</dbReference>
<feature type="repeat" description="WD" evidence="3">
    <location>
        <begin position="48"/>
        <end position="74"/>
    </location>
</feature>
<dbReference type="GO" id="GO:1990757">
    <property type="term" value="F:ubiquitin ligase activator activity"/>
    <property type="evidence" value="ECO:0007669"/>
    <property type="project" value="TreeGrafter"/>
</dbReference>
<accession>A0A0D3D5M9</accession>
<dbReference type="GO" id="GO:0031145">
    <property type="term" value="P:anaphase-promoting complex-dependent catabolic process"/>
    <property type="evidence" value="ECO:0007669"/>
    <property type="project" value="TreeGrafter"/>
</dbReference>
<dbReference type="SUPFAM" id="SSF50978">
    <property type="entry name" value="WD40 repeat-like"/>
    <property type="match status" value="1"/>
</dbReference>
<organism evidence="4 5">
    <name type="scientific">Brassica oleracea var. oleracea</name>
    <dbReference type="NCBI Taxonomy" id="109376"/>
    <lineage>
        <taxon>Eukaryota</taxon>
        <taxon>Viridiplantae</taxon>
        <taxon>Streptophyta</taxon>
        <taxon>Embryophyta</taxon>
        <taxon>Tracheophyta</taxon>
        <taxon>Spermatophyta</taxon>
        <taxon>Magnoliopsida</taxon>
        <taxon>eudicotyledons</taxon>
        <taxon>Gunneridae</taxon>
        <taxon>Pentapetalae</taxon>
        <taxon>rosids</taxon>
        <taxon>malvids</taxon>
        <taxon>Brassicales</taxon>
        <taxon>Brassicaceae</taxon>
        <taxon>Brassiceae</taxon>
        <taxon>Brassica</taxon>
    </lineage>
</organism>
<dbReference type="SMART" id="SM00320">
    <property type="entry name" value="WD40"/>
    <property type="match status" value="4"/>
</dbReference>
<dbReference type="STRING" id="109376.A0A0D3D5M9"/>
<dbReference type="Gramene" id="Bo7g041100.1">
    <property type="protein sequence ID" value="Bo7g041100.1"/>
    <property type="gene ID" value="Bo7g041100"/>
</dbReference>
<dbReference type="Gene3D" id="2.130.10.10">
    <property type="entry name" value="YVTN repeat-like/Quinoprotein amine dehydrogenase"/>
    <property type="match status" value="1"/>
</dbReference>
<keyword evidence="2" id="KW-0677">Repeat</keyword>
<sequence>MISRQPYGSNHFSDSLLFDSIRKLDFITTGAIVDFLEFRDRSDSNTTSGKQLASGGSDNVVHVWDAARSSTTTTQWLHRLEENTYAVKALAWCPFQSSLLATGGGGGDGSIKFWNTHTGACVNSVHTGSQVCALFWSKKERELLSSHGNHLALLYYPSLLKIAELTGHTSSVLYMAQSPDGCTVASAAGDQTLRFWDVFGMPETAKKT</sequence>
<dbReference type="GO" id="GO:0016567">
    <property type="term" value="P:protein ubiquitination"/>
    <property type="evidence" value="ECO:0007669"/>
    <property type="project" value="UniProtKB-UniPathway"/>
</dbReference>
<reference evidence="4" key="2">
    <citation type="submission" date="2015-03" db="UniProtKB">
        <authorList>
            <consortium name="EnsemblPlants"/>
        </authorList>
    </citation>
    <scope>IDENTIFICATION</scope>
</reference>
<dbReference type="InterPro" id="IPR019775">
    <property type="entry name" value="WD40_repeat_CS"/>
</dbReference>
<dbReference type="UniPathway" id="UPA00143"/>
<dbReference type="InterPro" id="IPR001680">
    <property type="entry name" value="WD40_rpt"/>
</dbReference>
<dbReference type="InterPro" id="IPR036322">
    <property type="entry name" value="WD40_repeat_dom_sf"/>
</dbReference>
<dbReference type="GO" id="GO:1905786">
    <property type="term" value="P:positive regulation of anaphase-promoting complex-dependent catabolic process"/>
    <property type="evidence" value="ECO:0007669"/>
    <property type="project" value="TreeGrafter"/>
</dbReference>
<evidence type="ECO:0000256" key="3">
    <source>
        <dbReference type="PROSITE-ProRule" id="PRU00221"/>
    </source>
</evidence>
<dbReference type="InterPro" id="IPR033010">
    <property type="entry name" value="Cdc20/Fizzy"/>
</dbReference>
<keyword evidence="5" id="KW-1185">Reference proteome</keyword>
<evidence type="ECO:0000313" key="5">
    <source>
        <dbReference type="Proteomes" id="UP000032141"/>
    </source>
</evidence>
<name>A0A0D3D5M9_BRAOL</name>
<keyword evidence="1 3" id="KW-0853">WD repeat</keyword>
<dbReference type="PANTHER" id="PTHR19918">
    <property type="entry name" value="CELL DIVISION CYCLE 20 CDC20 FIZZY -RELATED"/>
    <property type="match status" value="1"/>
</dbReference>
<dbReference type="PROSITE" id="PS50082">
    <property type="entry name" value="WD_REPEATS_2"/>
    <property type="match status" value="2"/>
</dbReference>
<dbReference type="Proteomes" id="UP000032141">
    <property type="component" value="Chromosome C7"/>
</dbReference>
<evidence type="ECO:0000256" key="2">
    <source>
        <dbReference type="ARBA" id="ARBA00022737"/>
    </source>
</evidence>
<reference evidence="4 5" key="1">
    <citation type="journal article" date="2014" name="Genome Biol.">
        <title>Transcriptome and methylome profiling reveals relics of genome dominance in the mesopolyploid Brassica oleracea.</title>
        <authorList>
            <person name="Parkin I.A."/>
            <person name="Koh C."/>
            <person name="Tang H."/>
            <person name="Robinson S.J."/>
            <person name="Kagale S."/>
            <person name="Clarke W.E."/>
            <person name="Town C.D."/>
            <person name="Nixon J."/>
            <person name="Krishnakumar V."/>
            <person name="Bidwell S.L."/>
            <person name="Denoeud F."/>
            <person name="Belcram H."/>
            <person name="Links M.G."/>
            <person name="Just J."/>
            <person name="Clarke C."/>
            <person name="Bender T."/>
            <person name="Huebert T."/>
            <person name="Mason A.S."/>
            <person name="Pires J.C."/>
            <person name="Barker G."/>
            <person name="Moore J."/>
            <person name="Walley P.G."/>
            <person name="Manoli S."/>
            <person name="Batley J."/>
            <person name="Edwards D."/>
            <person name="Nelson M.N."/>
            <person name="Wang X."/>
            <person name="Paterson A.H."/>
            <person name="King G."/>
            <person name="Bancroft I."/>
            <person name="Chalhoub B."/>
            <person name="Sharpe A.G."/>
        </authorList>
    </citation>
    <scope>NUCLEOTIDE SEQUENCE</scope>
    <source>
        <strain evidence="4 5">cv. TO1000</strain>
    </source>
</reference>
<dbReference type="PANTHER" id="PTHR19918:SF54">
    <property type="entry name" value="ANAPHASE-PROMOTING COMPLEX SUBUNIT 4-LIKE WD40 DOMAIN-CONTAINING PROTEIN"/>
    <property type="match status" value="1"/>
</dbReference>
<feature type="repeat" description="WD" evidence="3">
    <location>
        <begin position="165"/>
        <end position="198"/>
    </location>
</feature>
<dbReference type="PROSITE" id="PS00678">
    <property type="entry name" value="WD_REPEATS_1"/>
    <property type="match status" value="1"/>
</dbReference>
<dbReference type="PRINTS" id="PR00320">
    <property type="entry name" value="GPROTEINBRPT"/>
</dbReference>
<dbReference type="OMA" id="GMNNSEV"/>
<dbReference type="Pfam" id="PF00400">
    <property type="entry name" value="WD40"/>
    <property type="match status" value="3"/>
</dbReference>
<proteinExistence type="predicted"/>
<dbReference type="HOGENOM" id="CLU_1322551_0_0_1"/>
<dbReference type="EnsemblPlants" id="Bo7g041100.1">
    <property type="protein sequence ID" value="Bo7g041100.1"/>
    <property type="gene ID" value="Bo7g041100"/>
</dbReference>
<evidence type="ECO:0000313" key="4">
    <source>
        <dbReference type="EnsemblPlants" id="Bo7g041100.1"/>
    </source>
</evidence>
<dbReference type="GO" id="GO:0005680">
    <property type="term" value="C:anaphase-promoting complex"/>
    <property type="evidence" value="ECO:0007669"/>
    <property type="project" value="TreeGrafter"/>
</dbReference>
<dbReference type="InterPro" id="IPR015943">
    <property type="entry name" value="WD40/YVTN_repeat-like_dom_sf"/>
</dbReference>